<feature type="region of interest" description="Disordered" evidence="1">
    <location>
        <begin position="40"/>
        <end position="75"/>
    </location>
</feature>
<dbReference type="RefSeq" id="WP_260047637.1">
    <property type="nucleotide sequence ID" value="NZ_JANZXA010000016.1"/>
</dbReference>
<accession>A0ABT2I9V3</accession>
<dbReference type="EMBL" id="JANZXA010000016">
    <property type="protein sequence ID" value="MCT2401612.1"/>
    <property type="molecule type" value="Genomic_DNA"/>
</dbReference>
<sequence>MGLIRLAAVGAAGFALYKYITRSGEDRLAYGGGAGHFTKVRDAGPENMASAPASWSKTDEASDESFPASDPPGTY</sequence>
<reference evidence="2" key="1">
    <citation type="submission" date="2022-09" db="EMBL/GenBank/DDBJ databases">
        <title>Novosphingobium sp. Nov., a polycyclic aromatic hydrocarbon-degrading bacterium isolated form mangrove sediments in HongKong.</title>
        <authorList>
            <person name="Hu Z."/>
        </authorList>
    </citation>
    <scope>NUCLEOTIDE SEQUENCE</scope>
    <source>
        <strain evidence="2">HK4-1</strain>
    </source>
</reference>
<keyword evidence="3" id="KW-1185">Reference proteome</keyword>
<gene>
    <name evidence="2" type="ORF">NZK81_18825</name>
</gene>
<organism evidence="2 3">
    <name type="scientific">Novosphingobium mangrovi</name>
    <name type="common">ex Huang et al. 2023</name>
    <dbReference type="NCBI Taxonomy" id="2976432"/>
    <lineage>
        <taxon>Bacteria</taxon>
        <taxon>Pseudomonadati</taxon>
        <taxon>Pseudomonadota</taxon>
        <taxon>Alphaproteobacteria</taxon>
        <taxon>Sphingomonadales</taxon>
        <taxon>Sphingomonadaceae</taxon>
        <taxon>Novosphingobium</taxon>
    </lineage>
</organism>
<comment type="caution">
    <text evidence="2">The sequence shown here is derived from an EMBL/GenBank/DDBJ whole genome shotgun (WGS) entry which is preliminary data.</text>
</comment>
<proteinExistence type="predicted"/>
<evidence type="ECO:0000313" key="2">
    <source>
        <dbReference type="EMBL" id="MCT2401612.1"/>
    </source>
</evidence>
<dbReference type="Proteomes" id="UP001165583">
    <property type="component" value="Unassembled WGS sequence"/>
</dbReference>
<protein>
    <submittedName>
        <fullName evidence="2">Uncharacterized protein</fullName>
    </submittedName>
</protein>
<name>A0ABT2I9V3_9SPHN</name>
<evidence type="ECO:0000313" key="3">
    <source>
        <dbReference type="Proteomes" id="UP001165583"/>
    </source>
</evidence>
<evidence type="ECO:0000256" key="1">
    <source>
        <dbReference type="SAM" id="MobiDB-lite"/>
    </source>
</evidence>